<proteinExistence type="predicted"/>
<evidence type="ECO:0000256" key="6">
    <source>
        <dbReference type="ARBA" id="ARBA00022692"/>
    </source>
</evidence>
<reference evidence="10 11" key="1">
    <citation type="submission" date="2015-01" db="EMBL/GenBank/DDBJ databases">
        <title>Comparative genomics of the lactic acid bacteria isolated from the honey bee gut.</title>
        <authorList>
            <person name="Ellegaard K.M."/>
            <person name="Tamarit D."/>
            <person name="Javelind E."/>
            <person name="Olofsson T."/>
            <person name="Andersson S.G."/>
            <person name="Vasquez A."/>
        </authorList>
    </citation>
    <scope>NUCLEOTIDE SEQUENCE [LARGE SCALE GENOMIC DNA]</scope>
    <source>
        <strain evidence="10 11">Bin4</strain>
    </source>
</reference>
<dbReference type="EMBL" id="JXJQ01000010">
    <property type="protein sequence ID" value="KJY60772.1"/>
    <property type="molecule type" value="Genomic_DNA"/>
</dbReference>
<name>A0A0F4LPL5_9LACO</name>
<evidence type="ECO:0000313" key="10">
    <source>
        <dbReference type="EMBL" id="KJY60772.1"/>
    </source>
</evidence>
<dbReference type="PANTHER" id="PTHR32502">
    <property type="entry name" value="N-ACETYLGALACTOSAMINE PERMEASE II COMPONENT-RELATED"/>
    <property type="match status" value="1"/>
</dbReference>
<dbReference type="AlphaFoldDB" id="A0A0F4LPL5"/>
<feature type="transmembrane region" description="Helical" evidence="9">
    <location>
        <begin position="98"/>
        <end position="120"/>
    </location>
</feature>
<keyword evidence="8 9" id="KW-0472">Membrane</keyword>
<feature type="transmembrane region" description="Helical" evidence="9">
    <location>
        <begin position="210"/>
        <end position="226"/>
    </location>
</feature>
<dbReference type="OrthoDB" id="1649937at2"/>
<dbReference type="Pfam" id="PF03609">
    <property type="entry name" value="EII-Sor"/>
    <property type="match status" value="1"/>
</dbReference>
<feature type="transmembrane region" description="Helical" evidence="9">
    <location>
        <begin position="140"/>
        <end position="166"/>
    </location>
</feature>
<sequence length="258" mass="27854">MHVTLSAWQALLIAIWVALVESRILGTMTLTMRFSPLMTGMVVGFVMGDIRQAMIVTAAIQLVYMGFVAPGGALPAEPAIGAAIAVPVALLGHMSPQGAIAIAVPVALLGSYLYQFRFFLNTFALKPMDKYAQEANARGLKFAIIVIPTLISFLLFIPLMFIALYFGAPVISGLVAQIEHGTLIHILNSVGGGLAALGIAIIMQVIGKKRLLPFFFLAYFMSVAFAKLKINMTIYAIFGVIFAILYVMLNNKNSETNH</sequence>
<evidence type="ECO:0000256" key="1">
    <source>
        <dbReference type="ARBA" id="ARBA00004651"/>
    </source>
</evidence>
<keyword evidence="6 9" id="KW-0812">Transmembrane</keyword>
<evidence type="ECO:0000256" key="5">
    <source>
        <dbReference type="ARBA" id="ARBA00022683"/>
    </source>
</evidence>
<keyword evidence="4" id="KW-0762">Sugar transport</keyword>
<dbReference type="PROSITE" id="PS51106">
    <property type="entry name" value="PTS_EIIC_TYPE_4"/>
    <property type="match status" value="1"/>
</dbReference>
<keyword evidence="2" id="KW-0813">Transport</keyword>
<evidence type="ECO:0000313" key="11">
    <source>
        <dbReference type="Proteomes" id="UP000033558"/>
    </source>
</evidence>
<evidence type="ECO:0000256" key="2">
    <source>
        <dbReference type="ARBA" id="ARBA00022448"/>
    </source>
</evidence>
<evidence type="ECO:0000256" key="4">
    <source>
        <dbReference type="ARBA" id="ARBA00022597"/>
    </source>
</evidence>
<organism evidence="10 11">
    <name type="scientific">Bombilactobacillus mellifer</name>
    <dbReference type="NCBI Taxonomy" id="1218492"/>
    <lineage>
        <taxon>Bacteria</taxon>
        <taxon>Bacillati</taxon>
        <taxon>Bacillota</taxon>
        <taxon>Bacilli</taxon>
        <taxon>Lactobacillales</taxon>
        <taxon>Lactobacillaceae</taxon>
        <taxon>Bombilactobacillus</taxon>
    </lineage>
</organism>
<dbReference type="GO" id="GO:0009401">
    <property type="term" value="P:phosphoenolpyruvate-dependent sugar phosphotransferase system"/>
    <property type="evidence" value="ECO:0007669"/>
    <property type="project" value="UniProtKB-KW"/>
</dbReference>
<dbReference type="HOGENOM" id="CLU_069101_3_2_9"/>
<evidence type="ECO:0000256" key="7">
    <source>
        <dbReference type="ARBA" id="ARBA00022989"/>
    </source>
</evidence>
<dbReference type="RefSeq" id="WP_046317596.1">
    <property type="nucleotide sequence ID" value="NZ_JBHSZT010000005.1"/>
</dbReference>
<accession>A0A0F4LPL5</accession>
<dbReference type="GO" id="GO:0005886">
    <property type="term" value="C:plasma membrane"/>
    <property type="evidence" value="ECO:0007669"/>
    <property type="project" value="UniProtKB-SubCell"/>
</dbReference>
<evidence type="ECO:0000256" key="8">
    <source>
        <dbReference type="ARBA" id="ARBA00023136"/>
    </source>
</evidence>
<keyword evidence="7 9" id="KW-1133">Transmembrane helix</keyword>
<keyword evidence="3" id="KW-1003">Cell membrane</keyword>
<keyword evidence="5" id="KW-0598">Phosphotransferase system</keyword>
<dbReference type="InterPro" id="IPR004700">
    <property type="entry name" value="PTS_IIC_man"/>
</dbReference>
<comment type="subcellular location">
    <subcellularLocation>
        <location evidence="1">Cell membrane</location>
        <topology evidence="1">Multi-pass membrane protein</topology>
    </subcellularLocation>
</comment>
<gene>
    <name evidence="10" type="ORF">JG30_14620</name>
</gene>
<feature type="transmembrane region" description="Helical" evidence="9">
    <location>
        <begin position="232"/>
        <end position="249"/>
    </location>
</feature>
<comment type="caution">
    <text evidence="10">The sequence shown here is derived from an EMBL/GenBank/DDBJ whole genome shotgun (WGS) entry which is preliminary data.</text>
</comment>
<protein>
    <submittedName>
        <fullName evidence="10">PTS Man IIC</fullName>
    </submittedName>
</protein>
<keyword evidence="11" id="KW-1185">Reference proteome</keyword>
<dbReference type="InterPro" id="IPR050303">
    <property type="entry name" value="GatZ_KbaZ_carbometab"/>
</dbReference>
<dbReference type="Proteomes" id="UP000033558">
    <property type="component" value="Unassembled WGS sequence"/>
</dbReference>
<evidence type="ECO:0000256" key="3">
    <source>
        <dbReference type="ARBA" id="ARBA00022475"/>
    </source>
</evidence>
<dbReference type="STRING" id="1218492.JG30_14620"/>
<dbReference type="PATRIC" id="fig|1218492.5.peg.1516"/>
<evidence type="ECO:0000256" key="9">
    <source>
        <dbReference type="SAM" id="Phobius"/>
    </source>
</evidence>
<dbReference type="PANTHER" id="PTHR32502:SF8">
    <property type="entry name" value="N-ACETYLGALACTOSAMINE PERMEASE IIC COMPONENT 1"/>
    <property type="match status" value="1"/>
</dbReference>
<feature type="transmembrane region" description="Helical" evidence="9">
    <location>
        <begin position="62"/>
        <end position="86"/>
    </location>
</feature>
<feature type="transmembrane region" description="Helical" evidence="9">
    <location>
        <begin position="186"/>
        <end position="203"/>
    </location>
</feature>